<evidence type="ECO:0000259" key="1">
    <source>
        <dbReference type="PROSITE" id="PS50181"/>
    </source>
</evidence>
<dbReference type="PANTHER" id="PTHR31672:SF13">
    <property type="entry name" value="F-BOX PROTEIN CPR30-LIKE"/>
    <property type="match status" value="1"/>
</dbReference>
<dbReference type="Pfam" id="PF08268">
    <property type="entry name" value="FBA_3"/>
    <property type="match status" value="1"/>
</dbReference>
<dbReference type="InterPro" id="IPR050796">
    <property type="entry name" value="SCF_F-box_component"/>
</dbReference>
<dbReference type="NCBIfam" id="TIGR01640">
    <property type="entry name" value="F_box_assoc_1"/>
    <property type="match status" value="1"/>
</dbReference>
<proteinExistence type="predicted"/>
<evidence type="ECO:0000313" key="2">
    <source>
        <dbReference type="EMBL" id="KEH33394.1"/>
    </source>
</evidence>
<dbReference type="EnsemblPlants" id="KEH33394">
    <property type="protein sequence ID" value="KEH33394"/>
    <property type="gene ID" value="MTR_3g437520"/>
</dbReference>
<sequence length="466" mass="53399">MNCLPSTKSPPSYCCATTSLIVLLDELIVEILSRLPVKTLMQFKCVCKSWKTLISHDPSFAKLHLRRSPRNTHLLLRSFRVPDWGNFDYSLISIPVSRLLESPSFMTHHRLYYHVKDITILNDPYYRLSNIDCCNIVGSYNGLICLSGASRNAAANYKDTWFRLWNPATNTLSEKFGYSTNLFRYTFGYDISNDGYKVVAFSSEQDEKVKVFCLTDNVWRDIPPFPVVPFGLCRSRFYCHPFASHGAYVSGTVNWLAIRNIKNMNEYEWNDISVNQFVIVSLVLATETFRQLLPPNGFVEIPPVEPSVTVLMDRLCFSHRFKGTHFVLWMMLEFGVQDSWIQFLKISFQDLQIDYGISDLLEYGSQLFLFPLYLSESDNTLIMASNQPSHAIIYNWRDKRVDQIKSLDNGSFLNHRITTFTSSTAGVINGRCKMYGGERLILKYPAIVVGVPVINTLIAKENDTTS</sequence>
<dbReference type="SUPFAM" id="SSF81383">
    <property type="entry name" value="F-box domain"/>
    <property type="match status" value="1"/>
</dbReference>
<dbReference type="InterPro" id="IPR013187">
    <property type="entry name" value="F-box-assoc_dom_typ3"/>
</dbReference>
<dbReference type="STRING" id="3880.A0A072UU95"/>
<accession>A0A072UU95</accession>
<reference evidence="3" key="3">
    <citation type="submission" date="2015-04" db="UniProtKB">
        <authorList>
            <consortium name="EnsemblPlants"/>
        </authorList>
    </citation>
    <scope>IDENTIFICATION</scope>
    <source>
        <strain evidence="3">cv. Jemalong A17</strain>
    </source>
</reference>
<keyword evidence="4" id="KW-1185">Reference proteome</keyword>
<dbReference type="Gene3D" id="1.20.1280.50">
    <property type="match status" value="1"/>
</dbReference>
<dbReference type="InterPro" id="IPR001810">
    <property type="entry name" value="F-box_dom"/>
</dbReference>
<evidence type="ECO:0000313" key="3">
    <source>
        <dbReference type="EnsemblPlants" id="KEH33394"/>
    </source>
</evidence>
<feature type="domain" description="F-box" evidence="1">
    <location>
        <begin position="17"/>
        <end position="63"/>
    </location>
</feature>
<dbReference type="InterPro" id="IPR011043">
    <property type="entry name" value="Gal_Oxase/kelch_b-propeller"/>
</dbReference>
<gene>
    <name evidence="2" type="ordered locus">MTR_3g437520</name>
</gene>
<dbReference type="EMBL" id="CM001219">
    <property type="protein sequence ID" value="KEH33394.1"/>
    <property type="molecule type" value="Genomic_DNA"/>
</dbReference>
<organism evidence="2 4">
    <name type="scientific">Medicago truncatula</name>
    <name type="common">Barrel medic</name>
    <name type="synonym">Medicago tribuloides</name>
    <dbReference type="NCBI Taxonomy" id="3880"/>
    <lineage>
        <taxon>Eukaryota</taxon>
        <taxon>Viridiplantae</taxon>
        <taxon>Streptophyta</taxon>
        <taxon>Embryophyta</taxon>
        <taxon>Tracheophyta</taxon>
        <taxon>Spermatophyta</taxon>
        <taxon>Magnoliopsida</taxon>
        <taxon>eudicotyledons</taxon>
        <taxon>Gunneridae</taxon>
        <taxon>Pentapetalae</taxon>
        <taxon>rosids</taxon>
        <taxon>fabids</taxon>
        <taxon>Fabales</taxon>
        <taxon>Fabaceae</taxon>
        <taxon>Papilionoideae</taxon>
        <taxon>50 kb inversion clade</taxon>
        <taxon>NPAAA clade</taxon>
        <taxon>Hologalegina</taxon>
        <taxon>IRL clade</taxon>
        <taxon>Trifolieae</taxon>
        <taxon>Medicago</taxon>
    </lineage>
</organism>
<dbReference type="InterPro" id="IPR036047">
    <property type="entry name" value="F-box-like_dom_sf"/>
</dbReference>
<dbReference type="SUPFAM" id="SSF50965">
    <property type="entry name" value="Galactose oxidase, central domain"/>
    <property type="match status" value="1"/>
</dbReference>
<dbReference type="AlphaFoldDB" id="A0A072UU95"/>
<dbReference type="HOGENOM" id="CLU_027176_0_1_1"/>
<dbReference type="Pfam" id="PF00646">
    <property type="entry name" value="F-box"/>
    <property type="match status" value="1"/>
</dbReference>
<reference evidence="2 4" key="2">
    <citation type="journal article" date="2014" name="BMC Genomics">
        <title>An improved genome release (version Mt4.0) for the model legume Medicago truncatula.</title>
        <authorList>
            <person name="Tang H."/>
            <person name="Krishnakumar V."/>
            <person name="Bidwell S."/>
            <person name="Rosen B."/>
            <person name="Chan A."/>
            <person name="Zhou S."/>
            <person name="Gentzbittel L."/>
            <person name="Childs K.L."/>
            <person name="Yandell M."/>
            <person name="Gundlach H."/>
            <person name="Mayer K.F."/>
            <person name="Schwartz D.C."/>
            <person name="Town C.D."/>
        </authorList>
    </citation>
    <scope>GENOME REANNOTATION</scope>
    <source>
        <strain evidence="2">A17</strain>
        <strain evidence="3 4">cv. Jemalong A17</strain>
    </source>
</reference>
<reference evidence="2 4" key="1">
    <citation type="journal article" date="2011" name="Nature">
        <title>The Medicago genome provides insight into the evolution of rhizobial symbioses.</title>
        <authorList>
            <person name="Young N.D."/>
            <person name="Debelle F."/>
            <person name="Oldroyd G.E."/>
            <person name="Geurts R."/>
            <person name="Cannon S.B."/>
            <person name="Udvardi M.K."/>
            <person name="Benedito V.A."/>
            <person name="Mayer K.F."/>
            <person name="Gouzy J."/>
            <person name="Schoof H."/>
            <person name="Van de Peer Y."/>
            <person name="Proost S."/>
            <person name="Cook D.R."/>
            <person name="Meyers B.C."/>
            <person name="Spannagl M."/>
            <person name="Cheung F."/>
            <person name="De Mita S."/>
            <person name="Krishnakumar V."/>
            <person name="Gundlach H."/>
            <person name="Zhou S."/>
            <person name="Mudge J."/>
            <person name="Bharti A.K."/>
            <person name="Murray J.D."/>
            <person name="Naoumkina M.A."/>
            <person name="Rosen B."/>
            <person name="Silverstein K.A."/>
            <person name="Tang H."/>
            <person name="Rombauts S."/>
            <person name="Zhao P.X."/>
            <person name="Zhou P."/>
            <person name="Barbe V."/>
            <person name="Bardou P."/>
            <person name="Bechner M."/>
            <person name="Bellec A."/>
            <person name="Berger A."/>
            <person name="Berges H."/>
            <person name="Bidwell S."/>
            <person name="Bisseling T."/>
            <person name="Choisne N."/>
            <person name="Couloux A."/>
            <person name="Denny R."/>
            <person name="Deshpande S."/>
            <person name="Dai X."/>
            <person name="Doyle J.J."/>
            <person name="Dudez A.M."/>
            <person name="Farmer A.D."/>
            <person name="Fouteau S."/>
            <person name="Franken C."/>
            <person name="Gibelin C."/>
            <person name="Gish J."/>
            <person name="Goldstein S."/>
            <person name="Gonzalez A.J."/>
            <person name="Green P.J."/>
            <person name="Hallab A."/>
            <person name="Hartog M."/>
            <person name="Hua A."/>
            <person name="Humphray S.J."/>
            <person name="Jeong D.H."/>
            <person name="Jing Y."/>
            <person name="Jocker A."/>
            <person name="Kenton S.M."/>
            <person name="Kim D.J."/>
            <person name="Klee K."/>
            <person name="Lai H."/>
            <person name="Lang C."/>
            <person name="Lin S."/>
            <person name="Macmil S.L."/>
            <person name="Magdelenat G."/>
            <person name="Matthews L."/>
            <person name="McCorrison J."/>
            <person name="Monaghan E.L."/>
            <person name="Mun J.H."/>
            <person name="Najar F.Z."/>
            <person name="Nicholson C."/>
            <person name="Noirot C."/>
            <person name="O'Bleness M."/>
            <person name="Paule C.R."/>
            <person name="Poulain J."/>
            <person name="Prion F."/>
            <person name="Qin B."/>
            <person name="Qu C."/>
            <person name="Retzel E.F."/>
            <person name="Riddle C."/>
            <person name="Sallet E."/>
            <person name="Samain S."/>
            <person name="Samson N."/>
            <person name="Sanders I."/>
            <person name="Saurat O."/>
            <person name="Scarpelli C."/>
            <person name="Schiex T."/>
            <person name="Segurens B."/>
            <person name="Severin A.J."/>
            <person name="Sherrier D.J."/>
            <person name="Shi R."/>
            <person name="Sims S."/>
            <person name="Singer S.R."/>
            <person name="Sinharoy S."/>
            <person name="Sterck L."/>
            <person name="Viollet A."/>
            <person name="Wang B.B."/>
            <person name="Wang K."/>
            <person name="Wang M."/>
            <person name="Wang X."/>
            <person name="Warfsmann J."/>
            <person name="Weissenbach J."/>
            <person name="White D.D."/>
            <person name="White J.D."/>
            <person name="Wiley G.B."/>
            <person name="Wincker P."/>
            <person name="Xing Y."/>
            <person name="Yang L."/>
            <person name="Yao Z."/>
            <person name="Ying F."/>
            <person name="Zhai J."/>
            <person name="Zhou L."/>
            <person name="Zuber A."/>
            <person name="Denarie J."/>
            <person name="Dixon R.A."/>
            <person name="May G.D."/>
            <person name="Schwartz D.C."/>
            <person name="Rogers J."/>
            <person name="Quetier F."/>
            <person name="Town C.D."/>
            <person name="Roe B.A."/>
        </authorList>
    </citation>
    <scope>NUCLEOTIDE SEQUENCE [LARGE SCALE GENOMIC DNA]</scope>
    <source>
        <strain evidence="2">A17</strain>
        <strain evidence="3 4">cv. Jemalong A17</strain>
    </source>
</reference>
<dbReference type="Proteomes" id="UP000002051">
    <property type="component" value="Chromosome 3"/>
</dbReference>
<dbReference type="PROSITE" id="PS50181">
    <property type="entry name" value="FBOX"/>
    <property type="match status" value="1"/>
</dbReference>
<dbReference type="CDD" id="cd22157">
    <property type="entry name" value="F-box_AtFBW1-like"/>
    <property type="match status" value="1"/>
</dbReference>
<dbReference type="InterPro" id="IPR017451">
    <property type="entry name" value="F-box-assoc_interact_dom"/>
</dbReference>
<protein>
    <submittedName>
        <fullName evidence="2">F-box protein interaction domain protein</fullName>
    </submittedName>
</protein>
<dbReference type="PANTHER" id="PTHR31672">
    <property type="entry name" value="BNACNNG10540D PROTEIN"/>
    <property type="match status" value="1"/>
</dbReference>
<name>A0A072UU95_MEDTR</name>
<evidence type="ECO:0000313" key="4">
    <source>
        <dbReference type="Proteomes" id="UP000002051"/>
    </source>
</evidence>
<dbReference type="SMART" id="SM00256">
    <property type="entry name" value="FBOX"/>
    <property type="match status" value="1"/>
</dbReference>